<feature type="transmembrane region" description="Helical" evidence="8">
    <location>
        <begin position="216"/>
        <end position="235"/>
    </location>
</feature>
<dbReference type="Gene3D" id="1.20.1530.20">
    <property type="match status" value="1"/>
</dbReference>
<dbReference type="InterPro" id="IPR038770">
    <property type="entry name" value="Na+/solute_symporter_sf"/>
</dbReference>
<dbReference type="AlphaFoldDB" id="A0A9X2KSS7"/>
<feature type="transmembrane region" description="Helical" evidence="8">
    <location>
        <begin position="123"/>
        <end position="148"/>
    </location>
</feature>
<dbReference type="GO" id="GO:0005886">
    <property type="term" value="C:plasma membrane"/>
    <property type="evidence" value="ECO:0007669"/>
    <property type="project" value="UniProtKB-SubCell"/>
</dbReference>
<keyword evidence="3" id="KW-0813">Transport</keyword>
<feature type="transmembrane region" description="Helical" evidence="8">
    <location>
        <begin position="34"/>
        <end position="53"/>
    </location>
</feature>
<comment type="caution">
    <text evidence="9">The sequence shown here is derived from an EMBL/GenBank/DDBJ whole genome shotgun (WGS) entry which is preliminary data.</text>
</comment>
<feature type="transmembrane region" description="Helical" evidence="8">
    <location>
        <begin position="187"/>
        <end position="204"/>
    </location>
</feature>
<name>A0A9X2KSS7_9GAMM</name>
<dbReference type="GO" id="GO:0055085">
    <property type="term" value="P:transmembrane transport"/>
    <property type="evidence" value="ECO:0007669"/>
    <property type="project" value="InterPro"/>
</dbReference>
<evidence type="ECO:0000256" key="6">
    <source>
        <dbReference type="ARBA" id="ARBA00022989"/>
    </source>
</evidence>
<keyword evidence="5 8" id="KW-0812">Transmembrane</keyword>
<feature type="transmembrane region" description="Helical" evidence="8">
    <location>
        <begin position="65"/>
        <end position="84"/>
    </location>
</feature>
<keyword evidence="6 8" id="KW-1133">Transmembrane helix</keyword>
<dbReference type="PANTHER" id="PTHR36838">
    <property type="entry name" value="AUXIN EFFLUX CARRIER FAMILY PROTEIN"/>
    <property type="match status" value="1"/>
</dbReference>
<dbReference type="EMBL" id="JAMFTH010000001">
    <property type="protein sequence ID" value="MCP8899126.1"/>
    <property type="molecule type" value="Genomic_DNA"/>
</dbReference>
<reference evidence="9" key="1">
    <citation type="submission" date="2022-05" db="EMBL/GenBank/DDBJ databases">
        <authorList>
            <person name="Sun H.-N."/>
        </authorList>
    </citation>
    <scope>NUCLEOTIDE SEQUENCE</scope>
    <source>
        <strain evidence="9">HB14</strain>
    </source>
</reference>
<evidence type="ECO:0000256" key="2">
    <source>
        <dbReference type="ARBA" id="ARBA00010145"/>
    </source>
</evidence>
<sequence>MLLLTLLPVLAPVFIATAIGVVWAKSGADYPSDFIGRLVMNIGTPCLIVASLAQTEVELASISRVALAAALIIFLTGVMGALILRSSGKPLATYLPPLILPNNGNMGLPVCLFAFGDQGLALALGYFLVMMMSTFTFGITLVAGGGSWRATASQVLRQPVLWAMVVGLWVLLMDIALPQWVINTVDLLGGFAIPLMMITLGVSLGRLKVTRWRGSVVYSSLRIGGGLLVGWGVAWGLGLEGVERGVVLLQSAMPVAVFTYLLALRYQRDPQEVAAMVVASTGLAFFTLPLILWWVL</sequence>
<evidence type="ECO:0000256" key="8">
    <source>
        <dbReference type="SAM" id="Phobius"/>
    </source>
</evidence>
<evidence type="ECO:0000256" key="7">
    <source>
        <dbReference type="ARBA" id="ARBA00023136"/>
    </source>
</evidence>
<evidence type="ECO:0000256" key="1">
    <source>
        <dbReference type="ARBA" id="ARBA00004651"/>
    </source>
</evidence>
<dbReference type="PANTHER" id="PTHR36838:SF1">
    <property type="entry name" value="SLR1864 PROTEIN"/>
    <property type="match status" value="1"/>
</dbReference>
<comment type="subcellular location">
    <subcellularLocation>
        <location evidence="1">Cell membrane</location>
        <topology evidence="1">Multi-pass membrane protein</topology>
    </subcellularLocation>
</comment>
<evidence type="ECO:0000313" key="9">
    <source>
        <dbReference type="EMBL" id="MCP8899126.1"/>
    </source>
</evidence>
<keyword evidence="10" id="KW-1185">Reference proteome</keyword>
<feature type="transmembrane region" description="Helical" evidence="8">
    <location>
        <begin position="160"/>
        <end position="181"/>
    </location>
</feature>
<evidence type="ECO:0000313" key="10">
    <source>
        <dbReference type="Proteomes" id="UP001139319"/>
    </source>
</evidence>
<accession>A0A9X2KSS7</accession>
<comment type="similarity">
    <text evidence="2">Belongs to the auxin efflux carrier (TC 2.A.69) family.</text>
</comment>
<feature type="transmembrane region" description="Helical" evidence="8">
    <location>
        <begin position="247"/>
        <end position="266"/>
    </location>
</feature>
<keyword evidence="7 8" id="KW-0472">Membrane</keyword>
<dbReference type="Proteomes" id="UP001139319">
    <property type="component" value="Unassembled WGS sequence"/>
</dbReference>
<evidence type="ECO:0000256" key="5">
    <source>
        <dbReference type="ARBA" id="ARBA00022692"/>
    </source>
</evidence>
<feature type="transmembrane region" description="Helical" evidence="8">
    <location>
        <begin position="273"/>
        <end position="295"/>
    </location>
</feature>
<organism evidence="9 10">
    <name type="scientific">Gilvimarinus xylanilyticus</name>
    <dbReference type="NCBI Taxonomy" id="2944139"/>
    <lineage>
        <taxon>Bacteria</taxon>
        <taxon>Pseudomonadati</taxon>
        <taxon>Pseudomonadota</taxon>
        <taxon>Gammaproteobacteria</taxon>
        <taxon>Cellvibrionales</taxon>
        <taxon>Cellvibrionaceae</taxon>
        <taxon>Gilvimarinus</taxon>
    </lineage>
</organism>
<dbReference type="Pfam" id="PF03547">
    <property type="entry name" value="Mem_trans"/>
    <property type="match status" value="1"/>
</dbReference>
<protein>
    <submittedName>
        <fullName evidence="9">AEC family transporter</fullName>
    </submittedName>
</protein>
<evidence type="ECO:0000256" key="3">
    <source>
        <dbReference type="ARBA" id="ARBA00022448"/>
    </source>
</evidence>
<evidence type="ECO:0000256" key="4">
    <source>
        <dbReference type="ARBA" id="ARBA00022475"/>
    </source>
</evidence>
<dbReference type="InterPro" id="IPR004776">
    <property type="entry name" value="Mem_transp_PIN-like"/>
</dbReference>
<reference evidence="9" key="2">
    <citation type="submission" date="2023-01" db="EMBL/GenBank/DDBJ databases">
        <title>Gilvimarinus xylanilyticus HB14 isolated from Caulerpa lentillifera aquaculture base in Hainan, China.</title>
        <authorList>
            <person name="Zhang Y.-J."/>
        </authorList>
    </citation>
    <scope>NUCLEOTIDE SEQUENCE</scope>
    <source>
        <strain evidence="9">HB14</strain>
    </source>
</reference>
<keyword evidence="4" id="KW-1003">Cell membrane</keyword>
<proteinExistence type="inferred from homology"/>
<gene>
    <name evidence="9" type="ORF">M6D89_07425</name>
</gene>
<dbReference type="RefSeq" id="WP_253967383.1">
    <property type="nucleotide sequence ID" value="NZ_JAMFTH010000001.1"/>
</dbReference>